<comment type="caution">
    <text evidence="2">The sequence shown here is derived from an EMBL/GenBank/DDBJ whole genome shotgun (WGS) entry which is preliminary data.</text>
</comment>
<dbReference type="InterPro" id="IPR007820">
    <property type="entry name" value="AbrB_fam"/>
</dbReference>
<keyword evidence="1" id="KW-1133">Transmembrane helix</keyword>
<evidence type="ECO:0000313" key="2">
    <source>
        <dbReference type="EMBL" id="MFD2741367.1"/>
    </source>
</evidence>
<sequence>MTLRLFVITPLMLAIGTAAGWLAHLTPVPLPYLLGSLMMTGVIATSLPNALPDGYSFPQRVRTVFIAIIGLTIGGRVTSELIGDLNEMVYSLIAVSFFVLLAHMVNYQIFRRLGEMDRITAFFAAAPGGLIESVALSETAGADTKHIVMQQFLRIILVIALVPIAMSLWVGHPVGSAGEMDTVSEDSLTATGIVLLLSTSIVGMLIARILRLPAWELTGPLVAAAALNFVGVGAPPVPFWLLNISQIAIGVSLAGC</sequence>
<feature type="transmembrane region" description="Helical" evidence="1">
    <location>
        <begin position="30"/>
        <end position="51"/>
    </location>
</feature>
<feature type="transmembrane region" description="Helical" evidence="1">
    <location>
        <begin position="190"/>
        <end position="210"/>
    </location>
</feature>
<keyword evidence="1" id="KW-0472">Membrane</keyword>
<proteinExistence type="predicted"/>
<keyword evidence="3" id="KW-1185">Reference proteome</keyword>
<evidence type="ECO:0000313" key="3">
    <source>
        <dbReference type="Proteomes" id="UP001597474"/>
    </source>
</evidence>
<reference evidence="3" key="1">
    <citation type="journal article" date="2019" name="Int. J. Syst. Evol. Microbiol.">
        <title>The Global Catalogue of Microorganisms (GCM) 10K type strain sequencing project: providing services to taxonomists for standard genome sequencing and annotation.</title>
        <authorList>
            <consortium name="The Broad Institute Genomics Platform"/>
            <consortium name="The Broad Institute Genome Sequencing Center for Infectious Disease"/>
            <person name="Wu L."/>
            <person name="Ma J."/>
        </authorList>
    </citation>
    <scope>NUCLEOTIDE SEQUENCE [LARGE SCALE GENOMIC DNA]</scope>
    <source>
        <strain evidence="3">TISTR 2562</strain>
    </source>
</reference>
<dbReference type="PANTHER" id="PTHR38457:SF1">
    <property type="entry name" value="REGULATOR ABRB-RELATED"/>
    <property type="match status" value="1"/>
</dbReference>
<accession>A0ABW5U7F0</accession>
<evidence type="ECO:0000256" key="1">
    <source>
        <dbReference type="SAM" id="Phobius"/>
    </source>
</evidence>
<keyword evidence="1" id="KW-0812">Transmembrane</keyword>
<dbReference type="RefSeq" id="WP_386375794.1">
    <property type="nucleotide sequence ID" value="NZ_JBHUMP010000022.1"/>
</dbReference>
<feature type="transmembrane region" description="Helical" evidence="1">
    <location>
        <begin position="222"/>
        <end position="242"/>
    </location>
</feature>
<feature type="transmembrane region" description="Helical" evidence="1">
    <location>
        <begin position="152"/>
        <end position="170"/>
    </location>
</feature>
<dbReference type="Proteomes" id="UP001597474">
    <property type="component" value="Unassembled WGS sequence"/>
</dbReference>
<organism evidence="2 3">
    <name type="scientific">Sulfitobacter aestuarii</name>
    <dbReference type="NCBI Taxonomy" id="2161676"/>
    <lineage>
        <taxon>Bacteria</taxon>
        <taxon>Pseudomonadati</taxon>
        <taxon>Pseudomonadota</taxon>
        <taxon>Alphaproteobacteria</taxon>
        <taxon>Rhodobacterales</taxon>
        <taxon>Roseobacteraceae</taxon>
        <taxon>Sulfitobacter</taxon>
    </lineage>
</organism>
<dbReference type="PANTHER" id="PTHR38457">
    <property type="entry name" value="REGULATOR ABRB-RELATED"/>
    <property type="match status" value="1"/>
</dbReference>
<protein>
    <submittedName>
        <fullName evidence="2">AbrB family transcriptional regulator</fullName>
    </submittedName>
</protein>
<gene>
    <name evidence="2" type="ORF">ACFSUD_17465</name>
</gene>
<feature type="transmembrane region" description="Helical" evidence="1">
    <location>
        <begin position="63"/>
        <end position="82"/>
    </location>
</feature>
<name>A0ABW5U7F0_9RHOB</name>
<dbReference type="EMBL" id="JBHUMP010000022">
    <property type="protein sequence ID" value="MFD2741367.1"/>
    <property type="molecule type" value="Genomic_DNA"/>
</dbReference>
<dbReference type="Pfam" id="PF05145">
    <property type="entry name" value="AbrB"/>
    <property type="match status" value="1"/>
</dbReference>
<feature type="transmembrane region" description="Helical" evidence="1">
    <location>
        <begin position="88"/>
        <end position="110"/>
    </location>
</feature>